<accession>A0A5C4LR44</accession>
<keyword evidence="1" id="KW-0004">4Fe-4S</keyword>
<dbReference type="GO" id="GO:0051539">
    <property type="term" value="F:4 iron, 4 sulfur cluster binding"/>
    <property type="evidence" value="ECO:0007669"/>
    <property type="project" value="UniProtKB-KW"/>
</dbReference>
<evidence type="ECO:0000256" key="4">
    <source>
        <dbReference type="ARBA" id="ARBA00023002"/>
    </source>
</evidence>
<dbReference type="PANTHER" id="PTHR32439:SF9">
    <property type="entry name" value="BLR3264 PROTEIN"/>
    <property type="match status" value="1"/>
</dbReference>
<feature type="compositionally biased region" description="Basic and acidic residues" evidence="7">
    <location>
        <begin position="178"/>
        <end position="197"/>
    </location>
</feature>
<dbReference type="InterPro" id="IPR045854">
    <property type="entry name" value="NO2/SO3_Rdtase_4Fe4S_sf"/>
</dbReference>
<organism evidence="9 10">
    <name type="scientific">Methylobacterium terricola</name>
    <dbReference type="NCBI Taxonomy" id="2583531"/>
    <lineage>
        <taxon>Bacteria</taxon>
        <taxon>Pseudomonadati</taxon>
        <taxon>Pseudomonadota</taxon>
        <taxon>Alphaproteobacteria</taxon>
        <taxon>Hyphomicrobiales</taxon>
        <taxon>Methylobacteriaceae</taxon>
        <taxon>Methylobacterium</taxon>
    </lineage>
</organism>
<evidence type="ECO:0000256" key="5">
    <source>
        <dbReference type="ARBA" id="ARBA00023004"/>
    </source>
</evidence>
<dbReference type="Gene3D" id="3.30.413.10">
    <property type="entry name" value="Sulfite Reductase Hemoprotein, domain 1"/>
    <property type="match status" value="2"/>
</dbReference>
<feature type="domain" description="Nitrite/Sulfite reductase ferredoxin-like" evidence="8">
    <location>
        <begin position="21"/>
        <end position="87"/>
    </location>
</feature>
<evidence type="ECO:0000256" key="2">
    <source>
        <dbReference type="ARBA" id="ARBA00022617"/>
    </source>
</evidence>
<dbReference type="EMBL" id="VDDA01000001">
    <property type="protein sequence ID" value="TNC16274.1"/>
    <property type="molecule type" value="Genomic_DNA"/>
</dbReference>
<evidence type="ECO:0000256" key="1">
    <source>
        <dbReference type="ARBA" id="ARBA00022485"/>
    </source>
</evidence>
<dbReference type="GO" id="GO:0016491">
    <property type="term" value="F:oxidoreductase activity"/>
    <property type="evidence" value="ECO:0007669"/>
    <property type="project" value="UniProtKB-KW"/>
</dbReference>
<protein>
    <submittedName>
        <fullName evidence="9">Nitrite reductase</fullName>
    </submittedName>
</protein>
<dbReference type="SUPFAM" id="SSF55124">
    <property type="entry name" value="Nitrite/Sulfite reductase N-terminal domain-like"/>
    <property type="match status" value="2"/>
</dbReference>
<name>A0A5C4LR44_9HYPH</name>
<evidence type="ECO:0000256" key="7">
    <source>
        <dbReference type="SAM" id="MobiDB-lite"/>
    </source>
</evidence>
<dbReference type="OrthoDB" id="7459360at2"/>
<keyword evidence="2" id="KW-0349">Heme</keyword>
<keyword evidence="4" id="KW-0560">Oxidoreductase</keyword>
<keyword evidence="5" id="KW-0408">Iron</keyword>
<dbReference type="GO" id="GO:0046872">
    <property type="term" value="F:metal ion binding"/>
    <property type="evidence" value="ECO:0007669"/>
    <property type="project" value="UniProtKB-KW"/>
</dbReference>
<evidence type="ECO:0000313" key="10">
    <source>
        <dbReference type="Proteomes" id="UP000305267"/>
    </source>
</evidence>
<dbReference type="InterPro" id="IPR051329">
    <property type="entry name" value="NIR_SIR_4Fe-4S"/>
</dbReference>
<keyword evidence="3" id="KW-0479">Metal-binding</keyword>
<keyword evidence="10" id="KW-1185">Reference proteome</keyword>
<evidence type="ECO:0000256" key="6">
    <source>
        <dbReference type="ARBA" id="ARBA00023014"/>
    </source>
</evidence>
<sequence length="455" mass="46121">MTPAPVMPAPRRGWCPGLARPMPTGDGLLVRLHPVAGRMTAIQARAAARAAREGGNGLLDVTARGNLQIRGVTAESHARVAAILAEAGLSDVRHDGGPQRLTLGAALAGADGLAVVAAIEAIGREVRGLPAKTLVAVEDPAGGLGPVEADLWVRLAADAGPHLAPLSPNETRAVSSPRGREEDMRSVRRAHHPDGAEERLPPLHLAVATPTGPIWLAPLPAPVALAALRALLDGLAFSGARRMRGLSDAQRGTLLAGLAPGEAPPATAALPAGLHGRTFLAELPFGRCDATLLDRLAGWSEAHGDGRLALTPSRGVALTGREASGAAALRDAAEAAGLIVDPADPRRAVAACPGAPACASGGTPAQDDAPRLAAAFAHLARLGATAHVSGCPKGCAQPGPATLTLVGRPDGRYGVVPQGHAGTETGLVLTFGAVLERLESTQVPSDVRDAFREPA</sequence>
<dbReference type="InterPro" id="IPR036136">
    <property type="entry name" value="Nit/Sulf_reduc_fer-like_dom_sf"/>
</dbReference>
<dbReference type="InterPro" id="IPR005117">
    <property type="entry name" value="NiRdtase/SiRdtase_haem-b_fer"/>
</dbReference>
<reference evidence="9 10" key="1">
    <citation type="submission" date="2019-06" db="EMBL/GenBank/DDBJ databases">
        <title>Genome of Methylobacterium sp. 17Sr1-39.</title>
        <authorList>
            <person name="Seo T."/>
        </authorList>
    </citation>
    <scope>NUCLEOTIDE SEQUENCE [LARGE SCALE GENOMIC DNA]</scope>
    <source>
        <strain evidence="9 10">17Sr1-39</strain>
    </source>
</reference>
<comment type="caution">
    <text evidence="9">The sequence shown here is derived from an EMBL/GenBank/DDBJ whole genome shotgun (WGS) entry which is preliminary data.</text>
</comment>
<dbReference type="RefSeq" id="WP_139034090.1">
    <property type="nucleotide sequence ID" value="NZ_VDDA01000001.1"/>
</dbReference>
<dbReference type="SUPFAM" id="SSF56014">
    <property type="entry name" value="Nitrite and sulphite reductase 4Fe-4S domain-like"/>
    <property type="match status" value="1"/>
</dbReference>
<dbReference type="Pfam" id="PF03460">
    <property type="entry name" value="NIR_SIR_ferr"/>
    <property type="match status" value="2"/>
</dbReference>
<dbReference type="Gene3D" id="3.90.480.10">
    <property type="entry name" value="Sulfite Reductase Hemoprotein,Domain 2"/>
    <property type="match status" value="1"/>
</dbReference>
<dbReference type="PANTHER" id="PTHR32439">
    <property type="entry name" value="FERREDOXIN--NITRITE REDUCTASE, CHLOROPLASTIC"/>
    <property type="match status" value="1"/>
</dbReference>
<dbReference type="AlphaFoldDB" id="A0A5C4LR44"/>
<evidence type="ECO:0000256" key="3">
    <source>
        <dbReference type="ARBA" id="ARBA00022723"/>
    </source>
</evidence>
<dbReference type="Proteomes" id="UP000305267">
    <property type="component" value="Unassembled WGS sequence"/>
</dbReference>
<proteinExistence type="predicted"/>
<feature type="domain" description="Nitrite/Sulfite reductase ferredoxin-like" evidence="8">
    <location>
        <begin position="283"/>
        <end position="335"/>
    </location>
</feature>
<evidence type="ECO:0000313" key="9">
    <source>
        <dbReference type="EMBL" id="TNC16274.1"/>
    </source>
</evidence>
<gene>
    <name evidence="9" type="ORF">FF100_03195</name>
</gene>
<evidence type="ECO:0000259" key="8">
    <source>
        <dbReference type="Pfam" id="PF03460"/>
    </source>
</evidence>
<keyword evidence="6" id="KW-0411">Iron-sulfur</keyword>
<feature type="region of interest" description="Disordered" evidence="7">
    <location>
        <begin position="163"/>
        <end position="197"/>
    </location>
</feature>